<reference evidence="1" key="1">
    <citation type="journal article" date="2014" name="Front. Microbiol.">
        <title>High frequency of phylogenetically diverse reductive dehalogenase-homologous genes in deep subseafloor sedimentary metagenomes.</title>
        <authorList>
            <person name="Kawai M."/>
            <person name="Futagami T."/>
            <person name="Toyoda A."/>
            <person name="Takaki Y."/>
            <person name="Nishi S."/>
            <person name="Hori S."/>
            <person name="Arai W."/>
            <person name="Tsubouchi T."/>
            <person name="Morono Y."/>
            <person name="Uchiyama I."/>
            <person name="Ito T."/>
            <person name="Fujiyama A."/>
            <person name="Inagaki F."/>
            <person name="Takami H."/>
        </authorList>
    </citation>
    <scope>NUCLEOTIDE SEQUENCE</scope>
    <source>
        <strain evidence="1">Expedition CK06-06</strain>
    </source>
</reference>
<protein>
    <submittedName>
        <fullName evidence="1">Uncharacterized protein</fullName>
    </submittedName>
</protein>
<dbReference type="AlphaFoldDB" id="X0YRB1"/>
<proteinExistence type="predicted"/>
<evidence type="ECO:0000313" key="1">
    <source>
        <dbReference type="EMBL" id="GAG58884.1"/>
    </source>
</evidence>
<name>X0YRB1_9ZZZZ</name>
<sequence>MKENKLIKVLYYSSGLEKKKDPFYLLWKTLQKKLERKGYRFKLYEKTEIGK</sequence>
<organism evidence="1">
    <name type="scientific">marine sediment metagenome</name>
    <dbReference type="NCBI Taxonomy" id="412755"/>
    <lineage>
        <taxon>unclassified sequences</taxon>
        <taxon>metagenomes</taxon>
        <taxon>ecological metagenomes</taxon>
    </lineage>
</organism>
<gene>
    <name evidence="1" type="ORF">S01H4_17065</name>
</gene>
<accession>X0YRB1</accession>
<comment type="caution">
    <text evidence="1">The sequence shown here is derived from an EMBL/GenBank/DDBJ whole genome shotgun (WGS) entry which is preliminary data.</text>
</comment>
<dbReference type="EMBL" id="BART01007504">
    <property type="protein sequence ID" value="GAG58884.1"/>
    <property type="molecule type" value="Genomic_DNA"/>
</dbReference>